<dbReference type="AlphaFoldDB" id="A0A8S1EC54"/>
<comment type="caution">
    <text evidence="3">The sequence shown here is derived from an EMBL/GenBank/DDBJ whole genome shotgun (WGS) entry which is preliminary data.</text>
</comment>
<protein>
    <submittedName>
        <fullName evidence="3">Uncharacterized protein</fullName>
    </submittedName>
</protein>
<reference evidence="3 4" key="1">
    <citation type="submission" date="2020-04" db="EMBL/GenBank/DDBJ databases">
        <authorList>
            <person name="Laetsch R D."/>
            <person name="Stevens L."/>
            <person name="Kumar S."/>
            <person name="Blaxter L. M."/>
        </authorList>
    </citation>
    <scope>NUCLEOTIDE SEQUENCE [LARGE SCALE GENOMIC DNA]</scope>
</reference>
<keyword evidence="2" id="KW-0812">Transmembrane</keyword>
<feature type="region of interest" description="Disordered" evidence="1">
    <location>
        <begin position="1"/>
        <end position="22"/>
    </location>
</feature>
<accession>A0A8S1EC54</accession>
<organism evidence="3 4">
    <name type="scientific">Caenorhabditis bovis</name>
    <dbReference type="NCBI Taxonomy" id="2654633"/>
    <lineage>
        <taxon>Eukaryota</taxon>
        <taxon>Metazoa</taxon>
        <taxon>Ecdysozoa</taxon>
        <taxon>Nematoda</taxon>
        <taxon>Chromadorea</taxon>
        <taxon>Rhabditida</taxon>
        <taxon>Rhabditina</taxon>
        <taxon>Rhabditomorpha</taxon>
        <taxon>Rhabditoidea</taxon>
        <taxon>Rhabditidae</taxon>
        <taxon>Peloderinae</taxon>
        <taxon>Caenorhabditis</taxon>
    </lineage>
</organism>
<dbReference type="EMBL" id="CADEPM010000001">
    <property type="protein sequence ID" value="CAB3397171.1"/>
    <property type="molecule type" value="Genomic_DNA"/>
</dbReference>
<keyword evidence="2" id="KW-1133">Transmembrane helix</keyword>
<evidence type="ECO:0000256" key="1">
    <source>
        <dbReference type="SAM" id="MobiDB-lite"/>
    </source>
</evidence>
<gene>
    <name evidence="3" type="ORF">CBOVIS_LOCUS629</name>
</gene>
<dbReference type="OrthoDB" id="5832544at2759"/>
<evidence type="ECO:0000313" key="3">
    <source>
        <dbReference type="EMBL" id="CAB3397171.1"/>
    </source>
</evidence>
<sequence length="121" mass="13632">MEMTNAPPEYSDSDAPNCSKQDIPPVYSLDVANLVDPWNRPPPPAYSLYFPDDGQSIDRCETEQSSWDSSFLDEIPTNLGRLIIVESRSYCWCCIILFILLLVVPPLLGILLYVFNGLPSF</sequence>
<feature type="transmembrane region" description="Helical" evidence="2">
    <location>
        <begin position="90"/>
        <end position="115"/>
    </location>
</feature>
<keyword evidence="2" id="KW-0472">Membrane</keyword>
<dbReference type="Proteomes" id="UP000494206">
    <property type="component" value="Unassembled WGS sequence"/>
</dbReference>
<evidence type="ECO:0000256" key="2">
    <source>
        <dbReference type="SAM" id="Phobius"/>
    </source>
</evidence>
<proteinExistence type="predicted"/>
<name>A0A8S1EC54_9PELO</name>
<evidence type="ECO:0000313" key="4">
    <source>
        <dbReference type="Proteomes" id="UP000494206"/>
    </source>
</evidence>
<keyword evidence="4" id="KW-1185">Reference proteome</keyword>